<reference evidence="3" key="2">
    <citation type="submission" date="2015-01" db="EMBL/GenBank/DDBJ databases">
        <title>Evolutionary Origins and Diversification of the Mycorrhizal Mutualists.</title>
        <authorList>
            <consortium name="DOE Joint Genome Institute"/>
            <consortium name="Mycorrhizal Genomics Consortium"/>
            <person name="Kohler A."/>
            <person name="Kuo A."/>
            <person name="Nagy L.G."/>
            <person name="Floudas D."/>
            <person name="Copeland A."/>
            <person name="Barry K.W."/>
            <person name="Cichocki N."/>
            <person name="Veneault-Fourrey C."/>
            <person name="LaButti K."/>
            <person name="Lindquist E.A."/>
            <person name="Lipzen A."/>
            <person name="Lundell T."/>
            <person name="Morin E."/>
            <person name="Murat C."/>
            <person name="Riley R."/>
            <person name="Ohm R."/>
            <person name="Sun H."/>
            <person name="Tunlid A."/>
            <person name="Henrissat B."/>
            <person name="Grigoriev I.V."/>
            <person name="Hibbett D.S."/>
            <person name="Martin F."/>
        </authorList>
    </citation>
    <scope>NUCLEOTIDE SEQUENCE [LARGE SCALE GENOMIC DNA]</scope>
    <source>
        <strain evidence="3">Marx 270</strain>
    </source>
</reference>
<dbReference type="PANTHER" id="PTHR31912:SF34">
    <property type="entry name" value="NOTOCHORD-RELATED PROTEIN"/>
    <property type="match status" value="1"/>
</dbReference>
<feature type="compositionally biased region" description="Acidic residues" evidence="1">
    <location>
        <begin position="153"/>
        <end position="167"/>
    </location>
</feature>
<evidence type="ECO:0000313" key="2">
    <source>
        <dbReference type="EMBL" id="KIO00933.1"/>
    </source>
</evidence>
<dbReference type="AlphaFoldDB" id="A0A0C3IVT1"/>
<evidence type="ECO:0000313" key="3">
    <source>
        <dbReference type="Proteomes" id="UP000054217"/>
    </source>
</evidence>
<feature type="non-terminal residue" evidence="2">
    <location>
        <position position="1"/>
    </location>
</feature>
<dbReference type="PANTHER" id="PTHR31912">
    <property type="entry name" value="IP13529P"/>
    <property type="match status" value="1"/>
</dbReference>
<feature type="region of interest" description="Disordered" evidence="1">
    <location>
        <begin position="153"/>
        <end position="184"/>
    </location>
</feature>
<proteinExistence type="predicted"/>
<dbReference type="EMBL" id="KN831992">
    <property type="protein sequence ID" value="KIO00933.1"/>
    <property type="molecule type" value="Genomic_DNA"/>
</dbReference>
<keyword evidence="3" id="KW-1185">Reference proteome</keyword>
<dbReference type="OrthoDB" id="2246127at2759"/>
<sequence>EVWQAGSGRNDYKWTCLACKDNKWRDGRSARRHEKTTLHEENIRHLLSPQVRPLSSPIRPDTTPPLLETPCSPFSHNTWAAFLTELAEPATPPLNLQSTPLPCEVSEQFQLDWDAIDHDQLYFPSLQDETLTTMASTLAVWLARGDNLISSDEDGSSGFDVPDESFEPEPLQPGAARPSQRNDTMPPNPTWFLWPDKQTCILDILQHLPQSLFSDSQLQVILWGLSVLGVDNIPSTRTLKDLDNSLQSQYGIPSVRYQGSLGHIYYVNHLPSIIAQEMANPRIRPHIHHYPEDAGGRLEQAWQASRWLHKIDPSIATPMIHKGWQDFYVFKLTKLTDGTMVIPERWYTKPSDSQTSFEVEYWALVWQAHAVVNGRTSGYVVHAYDTINVPATQLLLSFPHLLQTYEMDHQADLCNIIGLIKTRGHGVLPWTLTDSTVGNRWCAQARGRRVLNYMMWLYCDDTSGNVSKKWNKHNSFLITAAGLPRVMVHKESNIHFLAMSNIAPPLEMLDGIVDQLERAQTHGVWAWDVEAREMVLIIPAVLAMLGDNPMQSELACHVGLQGKFFCRNCWVKGVDSGPAMQALADGMVTNPVDDTHSVETRSHMSESDVSVCEDRPSKGKGHRSETMQDLVDRAWQFLGTNTPRTRADTMNRLCSMFHDVASGMSKTRYAKMKAETGIKDTHMDVFVECIVKPGTDKYTEAVDAILQGHPLEEFMSPVWRIKGLDPHQDTPVEILHVILLGFVKYFWRDAISRLNDVQKAELQVRLASFDVSGLGIPRLAGQTLVQYAGSLTGRDFRAISQAAPFVLYDLVLCECYEAFLALCSLVPLVWQLCIDNAEEHLVRMQSAIDHFLNCMARWTPRWFNKPKFHIIRHLPDHIRHFGPAILFATEGFESYNAVIRDHSIHSNRQVPSRDIAHGMVRCHRVCHFLSGGRFHVRGRITTELPYSNDEREWLAPGSGVQSLLNIDVPSFRNVIVDFFRLADDTHQIHTPGSCIPDKVRPWPLDKTSTAIRVPHALRPIECRLYQTCCSVTASNGDMCHLGDFILSRDPHTTRSSPPIIGRLHEILQICHSSAQQQNQASSLLAETFYVISSAGTYHMPRIRPSSWVMLPAKAIICCVNVQHNCAGQGCTGSSAVPIYEEREKTMKTTQRIEHRDPSDLILNTAQMRNAAHMQKFCVQVQQLERDQAIHTGAVAEINAQKLKTLKTSKAKPTRQSVSSSSTVPPARQPSAIPAHFINVFHRTGKPSCLL</sequence>
<protein>
    <submittedName>
        <fullName evidence="2">Uncharacterized protein</fullName>
    </submittedName>
</protein>
<gene>
    <name evidence="2" type="ORF">M404DRAFT_151609</name>
</gene>
<dbReference type="Proteomes" id="UP000054217">
    <property type="component" value="Unassembled WGS sequence"/>
</dbReference>
<name>A0A0C3IVT1_PISTI</name>
<reference evidence="2 3" key="1">
    <citation type="submission" date="2014-04" db="EMBL/GenBank/DDBJ databases">
        <authorList>
            <consortium name="DOE Joint Genome Institute"/>
            <person name="Kuo A."/>
            <person name="Kohler A."/>
            <person name="Costa M.D."/>
            <person name="Nagy L.G."/>
            <person name="Floudas D."/>
            <person name="Copeland A."/>
            <person name="Barry K.W."/>
            <person name="Cichocki N."/>
            <person name="Veneault-Fourrey C."/>
            <person name="LaButti K."/>
            <person name="Lindquist E.A."/>
            <person name="Lipzen A."/>
            <person name="Lundell T."/>
            <person name="Morin E."/>
            <person name="Murat C."/>
            <person name="Sun H."/>
            <person name="Tunlid A."/>
            <person name="Henrissat B."/>
            <person name="Grigoriev I.V."/>
            <person name="Hibbett D.S."/>
            <person name="Martin F."/>
            <person name="Nordberg H.P."/>
            <person name="Cantor M.N."/>
            <person name="Hua S.X."/>
        </authorList>
    </citation>
    <scope>NUCLEOTIDE SEQUENCE [LARGE SCALE GENOMIC DNA]</scope>
    <source>
        <strain evidence="2 3">Marx 270</strain>
    </source>
</reference>
<feature type="region of interest" description="Disordered" evidence="1">
    <location>
        <begin position="600"/>
        <end position="626"/>
    </location>
</feature>
<dbReference type="InParanoid" id="A0A0C3IVT1"/>
<dbReference type="HOGENOM" id="CLU_004591_2_1_1"/>
<accession>A0A0C3IVT1</accession>
<dbReference type="STRING" id="870435.A0A0C3IVT1"/>
<feature type="region of interest" description="Disordered" evidence="1">
    <location>
        <begin position="1206"/>
        <end position="1229"/>
    </location>
</feature>
<feature type="compositionally biased region" description="Polar residues" evidence="1">
    <location>
        <begin position="1213"/>
        <end position="1223"/>
    </location>
</feature>
<organism evidence="2 3">
    <name type="scientific">Pisolithus tinctorius Marx 270</name>
    <dbReference type="NCBI Taxonomy" id="870435"/>
    <lineage>
        <taxon>Eukaryota</taxon>
        <taxon>Fungi</taxon>
        <taxon>Dikarya</taxon>
        <taxon>Basidiomycota</taxon>
        <taxon>Agaricomycotina</taxon>
        <taxon>Agaricomycetes</taxon>
        <taxon>Agaricomycetidae</taxon>
        <taxon>Boletales</taxon>
        <taxon>Sclerodermatineae</taxon>
        <taxon>Pisolithaceae</taxon>
        <taxon>Pisolithus</taxon>
    </lineage>
</organism>
<evidence type="ECO:0000256" key="1">
    <source>
        <dbReference type="SAM" id="MobiDB-lite"/>
    </source>
</evidence>